<dbReference type="AlphaFoldDB" id="A0A4Z1PNJ9"/>
<protein>
    <submittedName>
        <fullName evidence="1">Aldehyde reductase</fullName>
    </submittedName>
</protein>
<gene>
    <name evidence="1" type="ORF">E6O75_ATG00526</name>
</gene>
<evidence type="ECO:0000313" key="1">
    <source>
        <dbReference type="EMBL" id="TID27759.1"/>
    </source>
</evidence>
<evidence type="ECO:0000313" key="2">
    <source>
        <dbReference type="Proteomes" id="UP000298493"/>
    </source>
</evidence>
<keyword evidence="2" id="KW-1185">Reference proteome</keyword>
<dbReference type="EMBL" id="SNSC02000001">
    <property type="protein sequence ID" value="TID27759.1"/>
    <property type="molecule type" value="Genomic_DNA"/>
</dbReference>
<name>A0A4Z1PNJ9_9PEZI</name>
<sequence length="132" mass="14924">MQDVGLLKMLRLDRDAIVKRSVLTSSVVPIMYGHGEVRGALHRKTWPNPEGSEIDPYIKRKIFAERVPWIEQKVRVSRALGDRPRWHLQAGAGADHAVLVELVQHLLNEALPCSTKLASKSPAYEIRMTFTC</sequence>
<accession>A0A4Z1PNJ9</accession>
<proteinExistence type="predicted"/>
<organism evidence="1 2">
    <name type="scientific">Venturia nashicola</name>
    <dbReference type="NCBI Taxonomy" id="86259"/>
    <lineage>
        <taxon>Eukaryota</taxon>
        <taxon>Fungi</taxon>
        <taxon>Dikarya</taxon>
        <taxon>Ascomycota</taxon>
        <taxon>Pezizomycotina</taxon>
        <taxon>Dothideomycetes</taxon>
        <taxon>Pleosporomycetidae</taxon>
        <taxon>Venturiales</taxon>
        <taxon>Venturiaceae</taxon>
        <taxon>Venturia</taxon>
    </lineage>
</organism>
<reference evidence="1 2" key="1">
    <citation type="submission" date="2019-04" db="EMBL/GenBank/DDBJ databases">
        <title>High contiguity whole genome sequence and gene annotation resource for two Venturia nashicola isolates.</title>
        <authorList>
            <person name="Prokchorchik M."/>
            <person name="Won K."/>
            <person name="Lee Y."/>
            <person name="Choi E.D."/>
            <person name="Segonzac C."/>
            <person name="Sohn K.H."/>
        </authorList>
    </citation>
    <scope>NUCLEOTIDE SEQUENCE [LARGE SCALE GENOMIC DNA]</scope>
    <source>
        <strain evidence="1 2">PRI2</strain>
    </source>
</reference>
<dbReference type="Proteomes" id="UP000298493">
    <property type="component" value="Unassembled WGS sequence"/>
</dbReference>
<comment type="caution">
    <text evidence="1">The sequence shown here is derived from an EMBL/GenBank/DDBJ whole genome shotgun (WGS) entry which is preliminary data.</text>
</comment>